<proteinExistence type="predicted"/>
<reference evidence="1" key="1">
    <citation type="submission" date="2022-11" db="EMBL/GenBank/DDBJ databases">
        <title>beta-Carotene-producing bacterium, Jeongeuplla avenae sp. nov., alleviates the salt stress of Arabidopsis seedlings.</title>
        <authorList>
            <person name="Jiang L."/>
            <person name="Lee J."/>
        </authorList>
    </citation>
    <scope>NUCLEOTIDE SEQUENCE</scope>
    <source>
        <strain evidence="1">DY_R2A_6</strain>
    </source>
</reference>
<accession>A0ACD4NUY6</accession>
<dbReference type="Proteomes" id="UP001163223">
    <property type="component" value="Chromosome"/>
</dbReference>
<evidence type="ECO:0000313" key="2">
    <source>
        <dbReference type="Proteomes" id="UP001163223"/>
    </source>
</evidence>
<name>A0ACD4NUY6_9HYPH</name>
<gene>
    <name evidence="1" type="ORF">OXU80_10395</name>
</gene>
<evidence type="ECO:0000313" key="1">
    <source>
        <dbReference type="EMBL" id="WAJ30579.1"/>
    </source>
</evidence>
<keyword evidence="2" id="KW-1185">Reference proteome</keyword>
<protein>
    <submittedName>
        <fullName evidence="1">Uncharacterized protein</fullName>
    </submittedName>
</protein>
<organism evidence="1 2">
    <name type="scientific">Antarcticirhabdus aurantiaca</name>
    <dbReference type="NCBI Taxonomy" id="2606717"/>
    <lineage>
        <taxon>Bacteria</taxon>
        <taxon>Pseudomonadati</taxon>
        <taxon>Pseudomonadota</taxon>
        <taxon>Alphaproteobacteria</taxon>
        <taxon>Hyphomicrobiales</taxon>
        <taxon>Aurantimonadaceae</taxon>
        <taxon>Antarcticirhabdus</taxon>
    </lineage>
</organism>
<sequence length="182" mass="18893">MRRRLVGLAALWGFAEATLFFLVPDVLLSFAAMRFGLRPVLVACLAAALGATLGGATMMVAAQVAPEAVRSTILALPGIGPQLVEEAGRRFAQEGVLAAFLGSLSGVPYKLYAYAAGAGGEGVLALLLATPLIRLPRFVGATLLAAGARRLLVPRLGEGAALALLAAFWLGFYAWYFSVMAA</sequence>
<dbReference type="EMBL" id="CP113520">
    <property type="protein sequence ID" value="WAJ30579.1"/>
    <property type="molecule type" value="Genomic_DNA"/>
</dbReference>